<gene>
    <name evidence="3" type="ORF">ACFPIJ_10970</name>
</gene>
<dbReference type="EMBL" id="JBHSIU010000011">
    <property type="protein sequence ID" value="MFC4998356.1"/>
    <property type="molecule type" value="Genomic_DNA"/>
</dbReference>
<dbReference type="InterPro" id="IPR036390">
    <property type="entry name" value="WH_DNA-bd_sf"/>
</dbReference>
<evidence type="ECO:0000313" key="3">
    <source>
        <dbReference type="EMBL" id="MFC4998356.1"/>
    </source>
</evidence>
<accession>A0ABV9VS59</accession>
<name>A0ABV9VS59_9ACTN</name>
<dbReference type="InterPro" id="IPR023393">
    <property type="entry name" value="START-like_dom_sf"/>
</dbReference>
<feature type="domain" description="HTH arsR-type" evidence="2">
    <location>
        <begin position="36"/>
        <end position="130"/>
    </location>
</feature>
<organism evidence="3 4">
    <name type="scientific">Dactylosporangium cerinum</name>
    <dbReference type="NCBI Taxonomy" id="1434730"/>
    <lineage>
        <taxon>Bacteria</taxon>
        <taxon>Bacillati</taxon>
        <taxon>Actinomycetota</taxon>
        <taxon>Actinomycetes</taxon>
        <taxon>Micromonosporales</taxon>
        <taxon>Micromonosporaceae</taxon>
        <taxon>Dactylosporangium</taxon>
    </lineage>
</organism>
<comment type="similarity">
    <text evidence="1">Belongs to the AHA1 family.</text>
</comment>
<evidence type="ECO:0000313" key="4">
    <source>
        <dbReference type="Proteomes" id="UP001595912"/>
    </source>
</evidence>
<dbReference type="NCBIfam" id="NF033788">
    <property type="entry name" value="HTH_metalloreg"/>
    <property type="match status" value="1"/>
</dbReference>
<dbReference type="Pfam" id="PF08327">
    <property type="entry name" value="AHSA1"/>
    <property type="match status" value="1"/>
</dbReference>
<dbReference type="Gene3D" id="3.30.530.20">
    <property type="match status" value="1"/>
</dbReference>
<dbReference type="Gene3D" id="1.10.10.10">
    <property type="entry name" value="Winged helix-like DNA-binding domain superfamily/Winged helix DNA-binding domain"/>
    <property type="match status" value="1"/>
</dbReference>
<evidence type="ECO:0000259" key="2">
    <source>
        <dbReference type="PROSITE" id="PS50987"/>
    </source>
</evidence>
<dbReference type="SMART" id="SM00418">
    <property type="entry name" value="HTH_ARSR"/>
    <property type="match status" value="1"/>
</dbReference>
<dbReference type="Proteomes" id="UP001595912">
    <property type="component" value="Unassembled WGS sequence"/>
</dbReference>
<dbReference type="CDD" id="cd00090">
    <property type="entry name" value="HTH_ARSR"/>
    <property type="match status" value="1"/>
</dbReference>
<keyword evidence="4" id="KW-1185">Reference proteome</keyword>
<dbReference type="PRINTS" id="PR00778">
    <property type="entry name" value="HTHARSR"/>
</dbReference>
<dbReference type="RefSeq" id="WP_380114609.1">
    <property type="nucleotide sequence ID" value="NZ_JBHSIU010000011.1"/>
</dbReference>
<dbReference type="PANTHER" id="PTHR38600">
    <property type="entry name" value="TRANSCRIPTIONAL REGULATORY PROTEIN"/>
    <property type="match status" value="1"/>
</dbReference>
<dbReference type="InterPro" id="IPR013538">
    <property type="entry name" value="ASHA1/2-like_C"/>
</dbReference>
<sequence>MPRNLLGRINLLCAPVPQYLSTYLTIGATGPTLERVTSAPEPSLDQVFQAISDPTRRGLVEILIRGPASVSSLARPFDMTLSAVMQHLQVLIDSGLVTTEKVGRVRTCRIDVTALRRAEAWLSGQRTVWEHRLDRLDLLLSTPAPSDRAGRSDMTDRSVLVSSFSIERTYPAAPDRVFAAWADPRAKARWFAGANAEHHQLDFRPGGVEVTRGKNPEGKPLTFESRYHDIVPAERIVYSSALLVEQNPVTISVTTVQFQPADGGTTLLLTEQDTYLDGHEQPEWRESGTNGWLTALMHELAATVTEKLPRSP</sequence>
<dbReference type="CDD" id="cd08900">
    <property type="entry name" value="SRPBCC_CalC_Aha1-like_7"/>
    <property type="match status" value="1"/>
</dbReference>
<dbReference type="PROSITE" id="PS50987">
    <property type="entry name" value="HTH_ARSR_2"/>
    <property type="match status" value="1"/>
</dbReference>
<dbReference type="Pfam" id="PF12840">
    <property type="entry name" value="HTH_20"/>
    <property type="match status" value="1"/>
</dbReference>
<dbReference type="SUPFAM" id="SSF46785">
    <property type="entry name" value="Winged helix' DNA-binding domain"/>
    <property type="match status" value="1"/>
</dbReference>
<protein>
    <submittedName>
        <fullName evidence="3">Metalloregulator ArsR/SmtB family transcription factor</fullName>
    </submittedName>
</protein>
<dbReference type="PANTHER" id="PTHR38600:SF2">
    <property type="entry name" value="SLL0088 PROTEIN"/>
    <property type="match status" value="1"/>
</dbReference>
<proteinExistence type="inferred from homology"/>
<reference evidence="4" key="1">
    <citation type="journal article" date="2019" name="Int. J. Syst. Evol. Microbiol.">
        <title>The Global Catalogue of Microorganisms (GCM) 10K type strain sequencing project: providing services to taxonomists for standard genome sequencing and annotation.</title>
        <authorList>
            <consortium name="The Broad Institute Genomics Platform"/>
            <consortium name="The Broad Institute Genome Sequencing Center for Infectious Disease"/>
            <person name="Wu L."/>
            <person name="Ma J."/>
        </authorList>
    </citation>
    <scope>NUCLEOTIDE SEQUENCE [LARGE SCALE GENOMIC DNA]</scope>
    <source>
        <strain evidence="4">CGMCC 4.7152</strain>
    </source>
</reference>
<dbReference type="InterPro" id="IPR036388">
    <property type="entry name" value="WH-like_DNA-bd_sf"/>
</dbReference>
<evidence type="ECO:0000256" key="1">
    <source>
        <dbReference type="ARBA" id="ARBA00006817"/>
    </source>
</evidence>
<dbReference type="InterPro" id="IPR001845">
    <property type="entry name" value="HTH_ArsR_DNA-bd_dom"/>
</dbReference>
<dbReference type="SUPFAM" id="SSF55961">
    <property type="entry name" value="Bet v1-like"/>
    <property type="match status" value="1"/>
</dbReference>
<dbReference type="InterPro" id="IPR011991">
    <property type="entry name" value="ArsR-like_HTH"/>
</dbReference>
<comment type="caution">
    <text evidence="3">The sequence shown here is derived from an EMBL/GenBank/DDBJ whole genome shotgun (WGS) entry which is preliminary data.</text>
</comment>